<evidence type="ECO:0000256" key="32">
    <source>
        <dbReference type="ARBA" id="ARBA00062028"/>
    </source>
</evidence>
<dbReference type="InterPro" id="IPR000777">
    <property type="entry name" value="HIV1_Gp120"/>
</dbReference>
<evidence type="ECO:0000256" key="34">
    <source>
        <dbReference type="SAM" id="MobiDB-lite"/>
    </source>
</evidence>
<evidence type="ECO:0000256" key="18">
    <source>
        <dbReference type="ARBA" id="ARBA00022844"/>
    </source>
</evidence>
<evidence type="ECO:0000256" key="17">
    <source>
        <dbReference type="ARBA" id="ARBA00022804"/>
    </source>
</evidence>
<keyword evidence="12 33" id="KW-1162">Viral penetration into host cytoplasm</keyword>
<keyword evidence="8" id="KW-1170">Fusion of virus membrane with host endosomal membrane</keyword>
<keyword evidence="24" id="KW-0175">Coiled coil</keyword>
<evidence type="ECO:0000256" key="16">
    <source>
        <dbReference type="ARBA" id="ARBA00022729"/>
    </source>
</evidence>
<evidence type="ECO:0000256" key="6">
    <source>
        <dbReference type="ARBA" id="ARBA00004650"/>
    </source>
</evidence>
<keyword evidence="30" id="KW-0449">Lipoprotein</keyword>
<dbReference type="GO" id="GO:0019031">
    <property type="term" value="C:viral envelope"/>
    <property type="evidence" value="ECO:0007669"/>
    <property type="project" value="UniProtKB-KW"/>
</dbReference>
<evidence type="ECO:0000259" key="36">
    <source>
        <dbReference type="Pfam" id="PF00517"/>
    </source>
</evidence>
<evidence type="ECO:0000256" key="28">
    <source>
        <dbReference type="ARBA" id="ARBA00023180"/>
    </source>
</evidence>
<dbReference type="InterPro" id="IPR036377">
    <property type="entry name" value="Gp120_core_sf"/>
</dbReference>
<organismHost>
    <name type="scientific">Homo sapiens</name>
    <name type="common">Human</name>
    <dbReference type="NCBI Taxonomy" id="9606"/>
</organismHost>
<comment type="domain">
    <text evidence="33">The 17 amino acids long immunosuppressive region is present in many retroviral envelope proteins. Synthetic peptides derived from this relatively conserved sequence inhibit immune function in vitro and in vivo.</text>
</comment>
<evidence type="ECO:0000256" key="13">
    <source>
        <dbReference type="ARBA" id="ARBA00022685"/>
    </source>
</evidence>
<feature type="transmembrane region" description="Helical" evidence="33">
    <location>
        <begin position="686"/>
        <end position="713"/>
    </location>
</feature>
<accession>A0A286LFQ8</accession>
<keyword evidence="18 33" id="KW-0946">Virion</keyword>
<evidence type="ECO:0000256" key="12">
    <source>
        <dbReference type="ARBA" id="ARBA00022595"/>
    </source>
</evidence>
<keyword evidence="31 33" id="KW-1160">Virus entry into host cell</keyword>
<evidence type="ECO:0000259" key="35">
    <source>
        <dbReference type="Pfam" id="PF00516"/>
    </source>
</evidence>
<name>A0A286LFQ8_HV1</name>
<evidence type="ECO:0000256" key="26">
    <source>
        <dbReference type="ARBA" id="ARBA00023139"/>
    </source>
</evidence>
<keyword evidence="26" id="KW-0564">Palmitate</keyword>
<evidence type="ECO:0000256" key="7">
    <source>
        <dbReference type="ARBA" id="ARBA00022506"/>
    </source>
</evidence>
<keyword evidence="16" id="KW-0732">Signal</keyword>
<keyword evidence="22 33" id="KW-1133">Transmembrane helix</keyword>
<sequence length="865" mass="97665">MRVKGIRKNCQHSWKWGIMLLGMLMICNASDQLWVTVYYGVPVWKEANTTLFCASDAKAYDTEVHNVWATHACVPTDPNPQEIGLGNVTENFNMWKNNMVEQMHEDIISLWDQSLKPCVKLTPLCVTLNCTDCKKDNDTLQCDCNNERLIIILSLVTYTWERGEIRNCSVTATTDIEDRRKNEDASYHNRGIIQINNINNTYTLMLSSCTTSIIAGPCPSVSLDPIPNCYCAAAGFPIRNGNDNNVAGPGPSDIVTPGPCALGIMPVAPPLLLVSGPLAEEEVITTSDIFTNNAKTIIVQLNETVKINCTRPSNNTRKSITIGPGRAFYATGDIIGDIRQAHCNISQAKWNNTLKQVVVKLREQFGMNKTIIFNQSSGGDPEIVMHSFNCGGEFFYCNTTRLFNTTWNNTEKSNPTEGNGTITLQCRIKQIINLWQEVGKAMYAPPIRGQINCSSNITGLLLTTDGGMNTSNNKTFIPAGGDMRDYWRSGVLKYDVVIVEPLGIAPTTDMRRVVQIQKRAELLRALLLVFLGAAGRTMSAASMTLTVQARQLLSGIVQQQNNLLQAIEAQQHMLKLTVWGIKQLQARILAVERYLQDQQFLGFWGCSGKRICTTAVPWNASWSNKSLDEIWNNMTWMEWEKEIDNYTGLIYNLLIESQNQQEKNEQELLALDKWASLWNWFDISNWLWYIRIFIMIVGGLVGLRIVFTVLSIVRRVRQRYSPISVQTPRSAAQRGHDRPDGIEEEGGERDRDRFDQSVNGFLTIIWVDVRSLCLFSYHRLRDLLSIVSRIVELMGRRGWGILKYWCNLLQYRSQELKKSAVSLFNATAIVVAEGTDRVIEAIQRAFRAILHIPRRIRQGAERALI</sequence>
<evidence type="ECO:0000256" key="29">
    <source>
        <dbReference type="ARBA" id="ARBA00023280"/>
    </source>
</evidence>
<evidence type="ECO:0000256" key="19">
    <source>
        <dbReference type="ARBA" id="ARBA00022870"/>
    </source>
</evidence>
<evidence type="ECO:0000256" key="10">
    <source>
        <dbReference type="ARBA" id="ARBA00022570"/>
    </source>
</evidence>
<keyword evidence="23 33" id="KW-1039">Host endosome</keyword>
<keyword evidence="27" id="KW-1015">Disulfide bond</keyword>
<dbReference type="GO" id="GO:0055036">
    <property type="term" value="C:virion membrane"/>
    <property type="evidence" value="ECO:0007669"/>
    <property type="project" value="UniProtKB-SubCell"/>
</dbReference>
<keyword evidence="29" id="KW-0899">Viral immunoevasion</keyword>
<evidence type="ECO:0000256" key="1">
    <source>
        <dbReference type="ARBA" id="ARBA00004402"/>
    </source>
</evidence>
<comment type="subcellular location">
    <subcellularLocation>
        <location evidence="3">Host cell membrane</location>
        <topology evidence="3">Peripheral membrane protein</topology>
    </subcellularLocation>
    <subcellularLocation>
        <location evidence="1">Host cell membrane</location>
        <topology evidence="1">Single-pass type I membrane protein</topology>
    </subcellularLocation>
    <subcellularLocation>
        <location evidence="2">Host endosome membrane</location>
        <topology evidence="2">Peripheral membrane protein</topology>
    </subcellularLocation>
    <subcellularLocation>
        <location evidence="5">Host endosome membrane</location>
        <topology evidence="5">Single-pass type I membrane protein</topology>
    </subcellularLocation>
    <subcellularLocation>
        <location evidence="6">Virion membrane</location>
        <topology evidence="6">Peripheral membrane protein</topology>
    </subcellularLocation>
    <subcellularLocation>
        <location evidence="4">Virion membrane</location>
        <topology evidence="4">Single-pass type I membrane protein</topology>
    </subcellularLocation>
</comment>
<keyword evidence="7 33" id="KW-1168">Fusion of virus membrane with host membrane</keyword>
<evidence type="ECO:0000256" key="15">
    <source>
        <dbReference type="ARBA" id="ARBA00022703"/>
    </source>
</evidence>
<dbReference type="FunFam" id="2.170.40.20:FF:000001">
    <property type="entry name" value="Envelope glycoprotein gp160"/>
    <property type="match status" value="1"/>
</dbReference>
<keyword evidence="17 33" id="KW-1161">Viral attachment to host cell</keyword>
<evidence type="ECO:0000256" key="8">
    <source>
        <dbReference type="ARBA" id="ARBA00022510"/>
    </source>
</evidence>
<dbReference type="GO" id="GO:0039654">
    <property type="term" value="P:fusion of virus membrane with host endosome membrane"/>
    <property type="evidence" value="ECO:0007669"/>
    <property type="project" value="UniProtKB-KW"/>
</dbReference>
<keyword evidence="20 33" id="KW-0261">Viral envelope protein</keyword>
<dbReference type="Gene3D" id="1.20.5.490">
    <property type="entry name" value="Single helix bin"/>
    <property type="match status" value="1"/>
</dbReference>
<protein>
    <recommendedName>
        <fullName evidence="33">Envelope glycoprotein gp160</fullName>
    </recommendedName>
    <component>
        <recommendedName>
            <fullName evidence="33">Surface protein gp120</fullName>
            <shortName evidence="33">SU</shortName>
        </recommendedName>
        <alternativeName>
            <fullName evidence="33">Glycoprotein 120</fullName>
            <shortName evidence="33">gp120</shortName>
        </alternativeName>
    </component>
    <component>
        <recommendedName>
            <fullName evidence="33">Transmembrane protein gp41</fullName>
            <shortName evidence="33">TM</shortName>
        </recommendedName>
    </component>
</protein>
<keyword evidence="9 33" id="KW-1032">Host cell membrane</keyword>
<keyword evidence="21" id="KW-1164">Virus endocytosis by host</keyword>
<reference evidence="37" key="1">
    <citation type="journal article" date="2017" name="Sci. Rep.">
        <title>Recent increased identification and transmission of HIV-1 unique recombinant forms in Sweden.</title>
        <authorList>
            <person name="Neogi U."/>
            <person name="Siddik A.B."/>
            <person name="Kalaghatgi P."/>
            <person name="Gisslen M."/>
            <person name="Bratt G."/>
            <person name="Marrone G."/>
            <person name="Sonnerborg A."/>
        </authorList>
    </citation>
    <scope>NUCLEOTIDE SEQUENCE</scope>
    <source>
        <strain evidence="37">005SE</strain>
    </source>
</reference>
<dbReference type="GO" id="GO:0019062">
    <property type="term" value="P:virion attachment to host cell"/>
    <property type="evidence" value="ECO:0007669"/>
    <property type="project" value="UniProtKB-UniRule"/>
</dbReference>
<keyword evidence="10" id="KW-1165">Clathrin-mediated endocytosis of virus by host</keyword>
<dbReference type="Pfam" id="PF00516">
    <property type="entry name" value="GP120"/>
    <property type="match status" value="1"/>
</dbReference>
<evidence type="ECO:0000256" key="30">
    <source>
        <dbReference type="ARBA" id="ARBA00023288"/>
    </source>
</evidence>
<evidence type="ECO:0000256" key="3">
    <source>
        <dbReference type="ARBA" id="ARBA00004505"/>
    </source>
</evidence>
<dbReference type="Gene3D" id="1.10.287.210">
    <property type="match status" value="1"/>
</dbReference>
<comment type="subunit">
    <text evidence="32">The mature envelope protein (Env) consists of a homotrimer of non-covalently associated gp120-gp41 heterodimers. The resulting complex protrudes from the virus surface as a spike. There seems to be as few as 10 spikes on the average virion. Interacts with host CD4, CCR5 and CXCR4. Gp120 also interacts with the C-type lectins CD209/DC-SIGN and CLEC4M/DC-SIGNR (collectively referred to as DC-SIGN(R)). Gp120 and gp41 interact with GalCer. Gp120 interacts with host ITGA4/ITGB7 complex; on CD4+ T-cells, this interaction results in rapid activation of integrin ITGAL/LFA-1, which facilitates efficient cell-to-cell spreading of HIV-1. Gp120 interacts with cell-associated heparan sulfate; this interaction increases virus infectivity on permissive cells and may be involved in infection of CD4- cells.</text>
</comment>
<keyword evidence="28" id="KW-0325">Glycoprotein</keyword>
<dbReference type="InterPro" id="IPR000328">
    <property type="entry name" value="GP41-like"/>
</dbReference>
<keyword evidence="13 33" id="KW-0165">Cleavage on pair of basic residues</keyword>
<dbReference type="CDD" id="cd09909">
    <property type="entry name" value="HIV-1-like_HR1-HR2"/>
    <property type="match status" value="1"/>
</dbReference>
<evidence type="ECO:0000256" key="33">
    <source>
        <dbReference type="RuleBase" id="RU363095"/>
    </source>
</evidence>
<evidence type="ECO:0000256" key="24">
    <source>
        <dbReference type="ARBA" id="ARBA00023054"/>
    </source>
</evidence>
<evidence type="ECO:0000256" key="22">
    <source>
        <dbReference type="ARBA" id="ARBA00022989"/>
    </source>
</evidence>
<dbReference type="GO" id="GO:0020002">
    <property type="term" value="C:host cell plasma membrane"/>
    <property type="evidence" value="ECO:0007669"/>
    <property type="project" value="UniProtKB-SubCell"/>
</dbReference>
<evidence type="ECO:0000256" key="5">
    <source>
        <dbReference type="ARBA" id="ARBA00004578"/>
    </source>
</evidence>
<dbReference type="EMBL" id="MF373127">
    <property type="protein sequence ID" value="ASU62672.1"/>
    <property type="molecule type" value="Genomic_DNA"/>
</dbReference>
<feature type="domain" description="Human immunodeficiency virus 1 envelope glycoprotein Gp120" evidence="35">
    <location>
        <begin position="33"/>
        <end position="519"/>
    </location>
</feature>
<dbReference type="FunFam" id="1.20.5.490:FF:000001">
    <property type="entry name" value="Envelope glycoprotein gp160"/>
    <property type="match status" value="1"/>
</dbReference>
<evidence type="ECO:0000256" key="31">
    <source>
        <dbReference type="ARBA" id="ARBA00023296"/>
    </source>
</evidence>
<keyword evidence="25 33" id="KW-0472">Membrane</keyword>
<feature type="transmembrane region" description="Helical" evidence="33">
    <location>
        <begin position="20"/>
        <end position="41"/>
    </location>
</feature>
<keyword evidence="15 33" id="KW-0053">Apoptosis</keyword>
<dbReference type="GO" id="GO:0044175">
    <property type="term" value="C:host cell endosome membrane"/>
    <property type="evidence" value="ECO:0007669"/>
    <property type="project" value="UniProtKB-SubCell"/>
</dbReference>
<organism evidence="37">
    <name type="scientific">Human immunodeficiency virus type 1</name>
    <name type="common">HIV-1</name>
    <dbReference type="NCBI Taxonomy" id="11676"/>
    <lineage>
        <taxon>Viruses</taxon>
        <taxon>Riboviria</taxon>
        <taxon>Pararnavirae</taxon>
        <taxon>Artverviricota</taxon>
        <taxon>Revtraviricetes</taxon>
        <taxon>Ortervirales</taxon>
        <taxon>Retroviridae</taxon>
        <taxon>Orthoretrovirinae</taxon>
        <taxon>Lentivirus</taxon>
        <taxon>Lentivirus humimdef1</taxon>
    </lineage>
</organism>
<dbReference type="SUPFAM" id="SSF58069">
    <property type="entry name" value="Virus ectodomain"/>
    <property type="match status" value="1"/>
</dbReference>
<evidence type="ECO:0000256" key="4">
    <source>
        <dbReference type="ARBA" id="ARBA00004563"/>
    </source>
</evidence>
<gene>
    <name evidence="37" type="primary">env</name>
</gene>
<dbReference type="GO" id="GO:0005198">
    <property type="term" value="F:structural molecule activity"/>
    <property type="evidence" value="ECO:0007669"/>
    <property type="project" value="InterPro"/>
</dbReference>
<evidence type="ECO:0000256" key="25">
    <source>
        <dbReference type="ARBA" id="ARBA00023136"/>
    </source>
</evidence>
<evidence type="ECO:0000256" key="9">
    <source>
        <dbReference type="ARBA" id="ARBA00022511"/>
    </source>
</evidence>
<evidence type="ECO:0000313" key="37">
    <source>
        <dbReference type="EMBL" id="ASU62672.1"/>
    </source>
</evidence>
<evidence type="ECO:0000256" key="21">
    <source>
        <dbReference type="ARBA" id="ARBA00022890"/>
    </source>
</evidence>
<dbReference type="GO" id="GO:0075512">
    <property type="term" value="P:clathrin-dependent endocytosis of virus by host cell"/>
    <property type="evidence" value="ECO:0007669"/>
    <property type="project" value="UniProtKB-KW"/>
</dbReference>
<keyword evidence="14 33" id="KW-0812">Transmembrane</keyword>
<keyword evidence="19 33" id="KW-1043">Host membrane</keyword>
<dbReference type="FunFam" id="1.10.287.210:FF:000001">
    <property type="entry name" value="Envelope glycoprotein gp160"/>
    <property type="match status" value="1"/>
</dbReference>
<feature type="region of interest" description="Disordered" evidence="34">
    <location>
        <begin position="725"/>
        <end position="750"/>
    </location>
</feature>
<dbReference type="SUPFAM" id="SSF56502">
    <property type="entry name" value="gp120 core"/>
    <property type="match status" value="1"/>
</dbReference>
<dbReference type="Pfam" id="PF00517">
    <property type="entry name" value="GP41"/>
    <property type="match status" value="1"/>
</dbReference>
<evidence type="ECO:0000256" key="27">
    <source>
        <dbReference type="ARBA" id="ARBA00023157"/>
    </source>
</evidence>
<evidence type="ECO:0000256" key="11">
    <source>
        <dbReference type="ARBA" id="ARBA00022581"/>
    </source>
</evidence>
<feature type="domain" description="Retroviral envelope protein GP41-like" evidence="36">
    <location>
        <begin position="538"/>
        <end position="730"/>
    </location>
</feature>
<dbReference type="Gene3D" id="2.170.40.20">
    <property type="entry name" value="Human immunodeficiency virus 1, Gp160, envelope glycoprotein"/>
    <property type="match status" value="2"/>
</dbReference>
<evidence type="ECO:0000256" key="2">
    <source>
        <dbReference type="ARBA" id="ARBA00004433"/>
    </source>
</evidence>
<keyword evidence="11 33" id="KW-0945">Host-virus interaction</keyword>
<evidence type="ECO:0000256" key="14">
    <source>
        <dbReference type="ARBA" id="ARBA00022692"/>
    </source>
</evidence>
<proteinExistence type="predicted"/>
<comment type="caution">
    <text evidence="33">Lacks conserved residue(s) required for the propagation of feature annotation.</text>
</comment>
<evidence type="ECO:0000256" key="20">
    <source>
        <dbReference type="ARBA" id="ARBA00022879"/>
    </source>
</evidence>
<evidence type="ECO:0000256" key="23">
    <source>
        <dbReference type="ARBA" id="ARBA00023046"/>
    </source>
</evidence>